<dbReference type="GeneID" id="83058678"/>
<dbReference type="GO" id="GO:0003934">
    <property type="term" value="F:GTP cyclohydrolase I activity"/>
    <property type="evidence" value="ECO:0007669"/>
    <property type="project" value="UniProtKB-UniRule"/>
</dbReference>
<proteinExistence type="inferred from homology"/>
<dbReference type="EC" id="3.5.4.16" evidence="1"/>
<dbReference type="Proteomes" id="UP000093044">
    <property type="component" value="Chromosome"/>
</dbReference>
<dbReference type="STRING" id="1197717.BED41_12570"/>
<dbReference type="PANTHER" id="PTHR36445:SF1">
    <property type="entry name" value="GTP CYCLOHYDROLASE MPTA"/>
    <property type="match status" value="1"/>
</dbReference>
<dbReference type="InterPro" id="IPR003801">
    <property type="entry name" value="GTP_cyclohydrolase_FolE2/MptA"/>
</dbReference>
<dbReference type="PANTHER" id="PTHR36445">
    <property type="entry name" value="GTP CYCLOHYDROLASE MPTA"/>
    <property type="match status" value="1"/>
</dbReference>
<protein>
    <recommendedName>
        <fullName evidence="1">GTP cyclohydrolase FolE2</fullName>
        <ecNumber evidence="1">3.5.4.16</ecNumber>
    </recommendedName>
</protein>
<dbReference type="InterPro" id="IPR022838">
    <property type="entry name" value="GTP_cyclohydrolase_FolE2"/>
</dbReference>
<keyword evidence="1 2" id="KW-0378">Hydrolase</keyword>
<comment type="function">
    <text evidence="1">Converts GTP to 7,8-dihydroneopterin triphosphate.</text>
</comment>
<dbReference type="OrthoDB" id="9774824at2"/>
<dbReference type="GO" id="GO:0046654">
    <property type="term" value="P:tetrahydrofolate biosynthetic process"/>
    <property type="evidence" value="ECO:0007669"/>
    <property type="project" value="UniProtKB-UniRule"/>
</dbReference>
<gene>
    <name evidence="1" type="primary">folE2</name>
    <name evidence="2" type="ORF">BED41_12570</name>
</gene>
<keyword evidence="3" id="KW-1185">Reference proteome</keyword>
<dbReference type="NCBIfam" id="NF010200">
    <property type="entry name" value="PRK13674.1-1"/>
    <property type="match status" value="1"/>
</dbReference>
<dbReference type="RefSeq" id="WP_066746907.1">
    <property type="nucleotide sequence ID" value="NZ_CALCLR010000069.1"/>
</dbReference>
<accession>A0A1B2I797</accession>
<name>A0A1B2I797_9BACT</name>
<evidence type="ECO:0000313" key="3">
    <source>
        <dbReference type="Proteomes" id="UP000093044"/>
    </source>
</evidence>
<sequence length="277" mass="31460">MRDVQNETDNRNMAIDRVGIRDISWPISVPDRTNGTQETVAQVSLSVSLPQDYRGTHMSRFVEVLGAQEKRVTFHNMEGLLVTLKERLKARDAHAVFDFPYFITKAAPVSGAKGRLRCDVRFDAALRGDDFDLVTTVTSPIQTLCPCSKEISQFGAHNQRAHAVMEVRLAGFVWLEEFVQMADDCASAPIYSLLKREDEKYVTERAYENPRFVEDSVRELALAMQADERVVWYRVSVTSHESIHNHDAFAVIERDKRTGSIPSRENLPCSPRRTEEG</sequence>
<dbReference type="Pfam" id="PF02649">
    <property type="entry name" value="GCHY-1"/>
    <property type="match status" value="1"/>
</dbReference>
<comment type="pathway">
    <text evidence="1">Cofactor biosynthesis; 7,8-dihydroneopterin triphosphate biosynthesis; 7,8-dihydroneopterin triphosphate from GTP: step 1/1.</text>
</comment>
<dbReference type="UniPathway" id="UPA00848">
    <property type="reaction ID" value="UER00151"/>
</dbReference>
<dbReference type="Gene3D" id="3.10.270.10">
    <property type="entry name" value="Urate Oxidase"/>
    <property type="match status" value="1"/>
</dbReference>
<organism evidence="2 3">
    <name type="scientific">Cloacibacillus porcorum</name>
    <dbReference type="NCBI Taxonomy" id="1197717"/>
    <lineage>
        <taxon>Bacteria</taxon>
        <taxon>Thermotogati</taxon>
        <taxon>Synergistota</taxon>
        <taxon>Synergistia</taxon>
        <taxon>Synergistales</taxon>
        <taxon>Synergistaceae</taxon>
        <taxon>Cloacibacillus</taxon>
    </lineage>
</organism>
<dbReference type="HAMAP" id="MF_01527_B">
    <property type="entry name" value="GTP_cyclohydrol_B"/>
    <property type="match status" value="1"/>
</dbReference>
<dbReference type="EMBL" id="CP016757">
    <property type="protein sequence ID" value="ANZ45845.1"/>
    <property type="molecule type" value="Genomic_DNA"/>
</dbReference>
<dbReference type="AlphaFoldDB" id="A0A1B2I797"/>
<comment type="catalytic activity">
    <reaction evidence="1">
        <text>GTP + H2O = 7,8-dihydroneopterin 3'-triphosphate + formate + H(+)</text>
        <dbReference type="Rhea" id="RHEA:17473"/>
        <dbReference type="ChEBI" id="CHEBI:15377"/>
        <dbReference type="ChEBI" id="CHEBI:15378"/>
        <dbReference type="ChEBI" id="CHEBI:15740"/>
        <dbReference type="ChEBI" id="CHEBI:37565"/>
        <dbReference type="ChEBI" id="CHEBI:58462"/>
        <dbReference type="EC" id="3.5.4.16"/>
    </reaction>
</comment>
<dbReference type="KEGG" id="cpor:BED41_12570"/>
<evidence type="ECO:0000313" key="2">
    <source>
        <dbReference type="EMBL" id="ANZ45845.1"/>
    </source>
</evidence>
<evidence type="ECO:0000256" key="1">
    <source>
        <dbReference type="HAMAP-Rule" id="MF_01527"/>
    </source>
</evidence>
<feature type="site" description="May be catalytically important" evidence="1">
    <location>
        <position position="145"/>
    </location>
</feature>
<comment type="similarity">
    <text evidence="1">Belongs to the GTP cyclohydrolase IV family.</text>
</comment>
<reference evidence="2" key="1">
    <citation type="submission" date="2016-08" db="EMBL/GenBank/DDBJ databases">
        <title>Complete genome of Cloacibacillus porcorum.</title>
        <authorList>
            <person name="Looft T."/>
            <person name="Bayles D.O."/>
            <person name="Alt D.P."/>
        </authorList>
    </citation>
    <scope>NUCLEOTIDE SEQUENCE [LARGE SCALE GENOMIC DNA]</scope>
    <source>
        <strain evidence="2">CL-84</strain>
    </source>
</reference>